<accession>A0A926JDK8</accession>
<evidence type="ECO:0008006" key="3">
    <source>
        <dbReference type="Google" id="ProtNLM"/>
    </source>
</evidence>
<keyword evidence="2" id="KW-1185">Reference proteome</keyword>
<dbReference type="Pfam" id="PF11316">
    <property type="entry name" value="Rhamno_transf"/>
    <property type="match status" value="1"/>
</dbReference>
<dbReference type="RefSeq" id="WP_187794265.1">
    <property type="nucleotide sequence ID" value="NZ_JACOQL010000004.1"/>
</dbReference>
<proteinExistence type="predicted"/>
<evidence type="ECO:0000313" key="2">
    <source>
        <dbReference type="Proteomes" id="UP000608594"/>
    </source>
</evidence>
<evidence type="ECO:0000313" key="1">
    <source>
        <dbReference type="EMBL" id="MBC9247764.1"/>
    </source>
</evidence>
<protein>
    <recommendedName>
        <fullName evidence="3">Rhamnosyl transferase</fullName>
    </recommendedName>
</protein>
<comment type="caution">
    <text evidence="1">The sequence shown here is derived from an EMBL/GenBank/DDBJ whole genome shotgun (WGS) entry which is preliminary data.</text>
</comment>
<gene>
    <name evidence="1" type="ORF">H4P12_13870</name>
</gene>
<sequence length="273" mass="31585">MIARSIPKATNTESDEQYMNESIQINNVIAIRFSLRMKKEWLQKAYGDEANREAWFAMRADIFKNWIGRAISEQTVKVHRVVVFMDTEDTYLWDKYLDLPLPFVPIFTTAADQASRLREFLYAENIKNIVLSRVDSDDTIAIDYIENLNRDVAALIEAGERRRYIVACNGFVTNLTEIQSLYHNCCPFVSLYIKDYDGSVIYDFEHLKILGRNPVLNQNSSWMQIIHGSNIANKLHRKSRFDSDDVRKMIIGPNLPVETSWPAGFFGIDSQPQ</sequence>
<reference evidence="1" key="1">
    <citation type="submission" date="2020-08" db="EMBL/GenBank/DDBJ databases">
        <title>Paracoccus amoyensis sp. nov., isolated from the surface seawater at coast of Xiamen, Fujian.</title>
        <authorList>
            <person name="Lyu L."/>
        </authorList>
    </citation>
    <scope>NUCLEOTIDE SEQUENCE</scope>
    <source>
        <strain evidence="1">11-3</strain>
    </source>
</reference>
<name>A0A926JDK8_9RHOB</name>
<organism evidence="1 2">
    <name type="scientific">Paracoccus amoyensis</name>
    <dbReference type="NCBI Taxonomy" id="2760093"/>
    <lineage>
        <taxon>Bacteria</taxon>
        <taxon>Pseudomonadati</taxon>
        <taxon>Pseudomonadota</taxon>
        <taxon>Alphaproteobacteria</taxon>
        <taxon>Rhodobacterales</taxon>
        <taxon>Paracoccaceae</taxon>
        <taxon>Paracoccus</taxon>
    </lineage>
</organism>
<dbReference type="Proteomes" id="UP000608594">
    <property type="component" value="Unassembled WGS sequence"/>
</dbReference>
<dbReference type="InterPro" id="IPR021466">
    <property type="entry name" value="Put_rhamnosyl_transferase"/>
</dbReference>
<dbReference type="EMBL" id="JACOQL010000004">
    <property type="protein sequence ID" value="MBC9247764.1"/>
    <property type="molecule type" value="Genomic_DNA"/>
</dbReference>
<dbReference type="AlphaFoldDB" id="A0A926JDK8"/>